<accession>A0ABT1CIR0</accession>
<evidence type="ECO:0000313" key="1">
    <source>
        <dbReference type="EMBL" id="MCO6160641.1"/>
    </source>
</evidence>
<dbReference type="Proteomes" id="UP001523401">
    <property type="component" value="Unassembled WGS sequence"/>
</dbReference>
<evidence type="ECO:0000313" key="2">
    <source>
        <dbReference type="Proteomes" id="UP001523401"/>
    </source>
</evidence>
<evidence type="ECO:0008006" key="3">
    <source>
        <dbReference type="Google" id="ProtNLM"/>
    </source>
</evidence>
<organism evidence="1 2">
    <name type="scientific">Asaia lannensis NBRC 102526</name>
    <dbReference type="NCBI Taxonomy" id="1307926"/>
    <lineage>
        <taxon>Bacteria</taxon>
        <taxon>Pseudomonadati</taxon>
        <taxon>Pseudomonadota</taxon>
        <taxon>Alphaproteobacteria</taxon>
        <taxon>Acetobacterales</taxon>
        <taxon>Acetobacteraceae</taxon>
        <taxon>Asaia</taxon>
    </lineage>
</organism>
<dbReference type="RefSeq" id="WP_252849702.1">
    <property type="nucleotide sequence ID" value="NZ_BAPW01000047.1"/>
</dbReference>
<proteinExistence type="predicted"/>
<gene>
    <name evidence="1" type="ORF">NF685_11430</name>
</gene>
<comment type="caution">
    <text evidence="1">The sequence shown here is derived from an EMBL/GenBank/DDBJ whole genome shotgun (WGS) entry which is preliminary data.</text>
</comment>
<reference evidence="1 2" key="1">
    <citation type="submission" date="2022-06" db="EMBL/GenBank/DDBJ databases">
        <title>Whole-genome of Asaia lannensis strain LMG 27011T.</title>
        <authorList>
            <person name="Sombolestani A."/>
        </authorList>
    </citation>
    <scope>NUCLEOTIDE SEQUENCE [LARGE SCALE GENOMIC DNA]</scope>
    <source>
        <strain evidence="1 2">NBRC 102526</strain>
    </source>
</reference>
<name>A0ABT1CIR0_9PROT</name>
<dbReference type="EMBL" id="JAMXQU010000009">
    <property type="protein sequence ID" value="MCO6160641.1"/>
    <property type="molecule type" value="Genomic_DNA"/>
</dbReference>
<sequence>MSEKIEGFRLRKAWEVTYGGYPSQTYFAPTAAKARVQALNDLSDSGGTYRLIDIRAVRARHFDVKLPERHPLADDLSDEETHCLLHAYGANDDPVKAGYRSYFFTSRNDPTLCALTERGLMLPNKIAPTEADTYFHMTDLGKLVARSLVPEYRL</sequence>
<keyword evidence="2" id="KW-1185">Reference proteome</keyword>
<protein>
    <recommendedName>
        <fullName evidence="3">RES domain-containing protein</fullName>
    </recommendedName>
</protein>